<proteinExistence type="predicted"/>
<dbReference type="EMBL" id="FTNE01000017">
    <property type="protein sequence ID" value="SIR15017.1"/>
    <property type="molecule type" value="Genomic_DNA"/>
</dbReference>
<organism evidence="1 2">
    <name type="scientific">Acidiphilium rubrum</name>
    <dbReference type="NCBI Taxonomy" id="526"/>
    <lineage>
        <taxon>Bacteria</taxon>
        <taxon>Pseudomonadati</taxon>
        <taxon>Pseudomonadota</taxon>
        <taxon>Alphaproteobacteria</taxon>
        <taxon>Acetobacterales</taxon>
        <taxon>Acidocellaceae</taxon>
        <taxon>Acidiphilium</taxon>
    </lineage>
</organism>
<gene>
    <name evidence="1" type="ORF">SAMN05421828_1174</name>
</gene>
<dbReference type="Proteomes" id="UP000186308">
    <property type="component" value="Unassembled WGS sequence"/>
</dbReference>
<dbReference type="RefSeq" id="WP_029312257.1">
    <property type="nucleotide sequence ID" value="NZ_FTNE01000017.1"/>
</dbReference>
<name>A0A8G2FHB3_ACIRU</name>
<dbReference type="AlphaFoldDB" id="A0A8G2FHB3"/>
<keyword evidence="2" id="KW-1185">Reference proteome</keyword>
<accession>A0A8G2FHB3</accession>
<reference evidence="1 2" key="1">
    <citation type="submission" date="2017-01" db="EMBL/GenBank/DDBJ databases">
        <authorList>
            <person name="Varghese N."/>
            <person name="Submissions S."/>
        </authorList>
    </citation>
    <scope>NUCLEOTIDE SEQUENCE [LARGE SCALE GENOMIC DNA]</scope>
    <source>
        <strain evidence="1 2">ATCC 35905</strain>
    </source>
</reference>
<evidence type="ECO:0000313" key="2">
    <source>
        <dbReference type="Proteomes" id="UP000186308"/>
    </source>
</evidence>
<comment type="caution">
    <text evidence="1">The sequence shown here is derived from an EMBL/GenBank/DDBJ whole genome shotgun (WGS) entry which is preliminary data.</text>
</comment>
<dbReference type="OrthoDB" id="32195at2"/>
<protein>
    <submittedName>
        <fullName evidence="1">Uncharacterized protein</fullName>
    </submittedName>
</protein>
<sequence length="96" mass="10604">MAKSLHSGADRPRLEALINAFVYELFFADELHARNLHPFAAAREAGLMNLTTLEGPALARAAEDWSRCLADPAHPLYATLFDLQSIDAVRIIEGRT</sequence>
<evidence type="ECO:0000313" key="1">
    <source>
        <dbReference type="EMBL" id="SIR15017.1"/>
    </source>
</evidence>